<evidence type="ECO:0000313" key="12">
    <source>
        <dbReference type="EMBL" id="QVL31544.1"/>
    </source>
</evidence>
<dbReference type="GO" id="GO:0050136">
    <property type="term" value="F:NADH dehydrogenase (quinone) (non-electrogenic) activity"/>
    <property type="evidence" value="ECO:0007669"/>
    <property type="project" value="UniProtKB-UniRule"/>
</dbReference>
<dbReference type="NCBIfam" id="NF004321">
    <property type="entry name" value="PRK05715.1-3"/>
    <property type="match status" value="1"/>
</dbReference>
<keyword evidence="4 10" id="KW-0813">Transport</keyword>
<proteinExistence type="inferred from homology"/>
<keyword evidence="10" id="KW-0520">NAD</keyword>
<dbReference type="GO" id="GO:0005886">
    <property type="term" value="C:plasma membrane"/>
    <property type="evidence" value="ECO:0007669"/>
    <property type="project" value="UniProtKB-SubCell"/>
</dbReference>
<feature type="transmembrane region" description="Helical" evidence="10">
    <location>
        <begin position="6"/>
        <end position="23"/>
    </location>
</feature>
<dbReference type="Proteomes" id="UP000676194">
    <property type="component" value="Chromosome"/>
</dbReference>
<dbReference type="EC" id="7.1.1.-" evidence="10"/>
<evidence type="ECO:0000256" key="2">
    <source>
        <dbReference type="ARBA" id="ARBA00004141"/>
    </source>
</evidence>
<evidence type="ECO:0000256" key="11">
    <source>
        <dbReference type="SAM" id="MobiDB-lite"/>
    </source>
</evidence>
<dbReference type="InterPro" id="IPR039428">
    <property type="entry name" value="NUOK/Mnh_C1-like"/>
</dbReference>
<evidence type="ECO:0000256" key="3">
    <source>
        <dbReference type="ARBA" id="ARBA00010519"/>
    </source>
</evidence>
<dbReference type="GO" id="GO:0048038">
    <property type="term" value="F:quinone binding"/>
    <property type="evidence" value="ECO:0007669"/>
    <property type="project" value="UniProtKB-KW"/>
</dbReference>
<dbReference type="KEGG" id="tsph:KIH39_22280"/>
<keyword evidence="10" id="KW-0830">Ubiquinone</keyword>
<dbReference type="RefSeq" id="WP_213495533.1">
    <property type="nucleotide sequence ID" value="NZ_CP074694.1"/>
</dbReference>
<comment type="similarity">
    <text evidence="3 10">Belongs to the complex I subunit 4L family.</text>
</comment>
<dbReference type="InterPro" id="IPR001133">
    <property type="entry name" value="NADH_UbQ_OxRdtase_chain4L/K"/>
</dbReference>
<comment type="function">
    <text evidence="1 10">NDH-1 shuttles electrons from NADH, via FMN and iron-sulfur (Fe-S) centers, to quinones in the respiratory chain. The immediate electron acceptor for the enzyme in this species is believed to be ubiquinone. Couples the redox reaction to proton translocation (for every two electrons transferred, four hydrogen ions are translocated across the cytoplasmic membrane), and thus conserves the redox energy in a proton gradient.</text>
</comment>
<dbReference type="Gene3D" id="1.10.287.3510">
    <property type="match status" value="1"/>
</dbReference>
<feature type="transmembrane region" description="Helical" evidence="10">
    <location>
        <begin position="61"/>
        <end position="84"/>
    </location>
</feature>
<dbReference type="GO" id="GO:0030964">
    <property type="term" value="C:NADH dehydrogenase complex"/>
    <property type="evidence" value="ECO:0007669"/>
    <property type="project" value="TreeGrafter"/>
</dbReference>
<reference evidence="12" key="1">
    <citation type="submission" date="2021-05" db="EMBL/GenBank/DDBJ databases">
        <title>Complete genome sequence of the cellulolytic planctomycete Telmatocola sphagniphila SP2T and characterization of the first cellulase from planctomycetes.</title>
        <authorList>
            <person name="Rakitin A.L."/>
            <person name="Beletsky A.V."/>
            <person name="Naumoff D.G."/>
            <person name="Kulichevskaya I.S."/>
            <person name="Mardanov A.V."/>
            <person name="Ravin N.V."/>
            <person name="Dedysh S.N."/>
        </authorList>
    </citation>
    <scope>NUCLEOTIDE SEQUENCE</scope>
    <source>
        <strain evidence="12">SP2T</strain>
    </source>
</reference>
<organism evidence="12 13">
    <name type="scientific">Telmatocola sphagniphila</name>
    <dbReference type="NCBI Taxonomy" id="1123043"/>
    <lineage>
        <taxon>Bacteria</taxon>
        <taxon>Pseudomonadati</taxon>
        <taxon>Planctomycetota</taxon>
        <taxon>Planctomycetia</taxon>
        <taxon>Gemmatales</taxon>
        <taxon>Gemmataceae</taxon>
    </lineage>
</organism>
<sequence>MIPVSYYLTVGAILFCLGLIGFLTRRNMIVLFLCAELMLQGVALNFVAFSRHHGNMHGQVFVLFILTVAACEAGLALALILMLYRQKKSLDISLWQSLKEAEVAPIRDTEPFPDQEPAPVYPKLAPAGVEPKRDEEVIRV</sequence>
<dbReference type="NCBIfam" id="NF004320">
    <property type="entry name" value="PRK05715.1-2"/>
    <property type="match status" value="1"/>
</dbReference>
<evidence type="ECO:0000256" key="10">
    <source>
        <dbReference type="HAMAP-Rule" id="MF_01456"/>
    </source>
</evidence>
<dbReference type="EMBL" id="CP074694">
    <property type="protein sequence ID" value="QVL31544.1"/>
    <property type="molecule type" value="Genomic_DNA"/>
</dbReference>
<feature type="region of interest" description="Disordered" evidence="11">
    <location>
        <begin position="109"/>
        <end position="140"/>
    </location>
</feature>
<keyword evidence="8 10" id="KW-1133">Transmembrane helix</keyword>
<protein>
    <recommendedName>
        <fullName evidence="10">NADH-quinone oxidoreductase subunit K</fullName>
        <ecNumber evidence="10">7.1.1.-</ecNumber>
    </recommendedName>
    <alternativeName>
        <fullName evidence="10">NADH dehydrogenase I subunit K</fullName>
    </alternativeName>
    <alternativeName>
        <fullName evidence="10">NDH-1 subunit K</fullName>
    </alternativeName>
</protein>
<gene>
    <name evidence="10 12" type="primary">nuoK</name>
    <name evidence="12" type="ORF">KIH39_22280</name>
</gene>
<keyword evidence="9 10" id="KW-0472">Membrane</keyword>
<dbReference type="PANTHER" id="PTHR11434">
    <property type="entry name" value="NADH-UBIQUINONE OXIDOREDUCTASE SUBUNIT ND4L"/>
    <property type="match status" value="1"/>
</dbReference>
<feature type="compositionally biased region" description="Basic and acidic residues" evidence="11">
    <location>
        <begin position="130"/>
        <end position="140"/>
    </location>
</feature>
<keyword evidence="7 10" id="KW-1278">Translocase</keyword>
<evidence type="ECO:0000256" key="7">
    <source>
        <dbReference type="ARBA" id="ARBA00022967"/>
    </source>
</evidence>
<dbReference type="FunFam" id="1.10.287.3510:FF:000001">
    <property type="entry name" value="NADH-quinone oxidoreductase subunit K"/>
    <property type="match status" value="1"/>
</dbReference>
<evidence type="ECO:0000256" key="6">
    <source>
        <dbReference type="ARBA" id="ARBA00022719"/>
    </source>
</evidence>
<dbReference type="HAMAP" id="MF_01456">
    <property type="entry name" value="NDH1_NuoK"/>
    <property type="match status" value="1"/>
</dbReference>
<dbReference type="Pfam" id="PF00420">
    <property type="entry name" value="Oxidored_q2"/>
    <property type="match status" value="1"/>
</dbReference>
<comment type="subunit">
    <text evidence="10">NDH-1 is composed of 14 different subunits. Subunits NuoA, H, J, K, L, M, N constitute the membrane sector of the complex.</text>
</comment>
<dbReference type="PANTHER" id="PTHR11434:SF16">
    <property type="entry name" value="NADH-UBIQUINONE OXIDOREDUCTASE CHAIN 4L"/>
    <property type="match status" value="1"/>
</dbReference>
<keyword evidence="10" id="KW-1003">Cell membrane</keyword>
<evidence type="ECO:0000256" key="5">
    <source>
        <dbReference type="ARBA" id="ARBA00022692"/>
    </source>
</evidence>
<feature type="transmembrane region" description="Helical" evidence="10">
    <location>
        <begin position="30"/>
        <end position="49"/>
    </location>
</feature>
<keyword evidence="12" id="KW-0560">Oxidoreductase</keyword>
<evidence type="ECO:0000256" key="1">
    <source>
        <dbReference type="ARBA" id="ARBA00002378"/>
    </source>
</evidence>
<evidence type="ECO:0000313" key="13">
    <source>
        <dbReference type="Proteomes" id="UP000676194"/>
    </source>
</evidence>
<keyword evidence="5 10" id="KW-0812">Transmembrane</keyword>
<accession>A0A8E6B4Z7</accession>
<evidence type="ECO:0000256" key="4">
    <source>
        <dbReference type="ARBA" id="ARBA00022448"/>
    </source>
</evidence>
<evidence type="ECO:0000256" key="9">
    <source>
        <dbReference type="ARBA" id="ARBA00023136"/>
    </source>
</evidence>
<name>A0A8E6B4Z7_9BACT</name>
<keyword evidence="6 10" id="KW-0874">Quinone</keyword>
<keyword evidence="13" id="KW-1185">Reference proteome</keyword>
<dbReference type="GO" id="GO:0042773">
    <property type="term" value="P:ATP synthesis coupled electron transport"/>
    <property type="evidence" value="ECO:0007669"/>
    <property type="project" value="InterPro"/>
</dbReference>
<dbReference type="AlphaFoldDB" id="A0A8E6B4Z7"/>
<comment type="catalytic activity">
    <reaction evidence="10">
        <text>a quinone + NADH + 5 H(+)(in) = a quinol + NAD(+) + 4 H(+)(out)</text>
        <dbReference type="Rhea" id="RHEA:57888"/>
        <dbReference type="ChEBI" id="CHEBI:15378"/>
        <dbReference type="ChEBI" id="CHEBI:24646"/>
        <dbReference type="ChEBI" id="CHEBI:57540"/>
        <dbReference type="ChEBI" id="CHEBI:57945"/>
        <dbReference type="ChEBI" id="CHEBI:132124"/>
    </reaction>
</comment>
<dbReference type="NCBIfam" id="NF004323">
    <property type="entry name" value="PRK05715.1-5"/>
    <property type="match status" value="1"/>
</dbReference>
<comment type="subcellular location">
    <subcellularLocation>
        <location evidence="10">Cell membrane</location>
        <topology evidence="10">Multi-pass membrane protein</topology>
    </subcellularLocation>
    <subcellularLocation>
        <location evidence="2">Membrane</location>
        <topology evidence="2">Multi-pass membrane protein</topology>
    </subcellularLocation>
</comment>
<evidence type="ECO:0000256" key="8">
    <source>
        <dbReference type="ARBA" id="ARBA00022989"/>
    </source>
</evidence>